<proteinExistence type="predicted"/>
<reference evidence="1" key="1">
    <citation type="submission" date="2021-10" db="EMBL/GenBank/DDBJ databases">
        <title>Streptomonospora sp. nov., isolated from mangrove soil.</title>
        <authorList>
            <person name="Chen X."/>
            <person name="Ge X."/>
            <person name="Liu W."/>
        </authorList>
    </citation>
    <scope>NUCLEOTIDE SEQUENCE</scope>
    <source>
        <strain evidence="1">S1-112</strain>
    </source>
</reference>
<comment type="caution">
    <text evidence="1">The sequence shown here is derived from an EMBL/GenBank/DDBJ whole genome shotgun (WGS) entry which is preliminary data.</text>
</comment>
<evidence type="ECO:0000313" key="1">
    <source>
        <dbReference type="EMBL" id="MDA0562857.1"/>
    </source>
</evidence>
<protein>
    <submittedName>
        <fullName evidence="1">Uncharacterized protein</fullName>
    </submittedName>
</protein>
<sequence>MNDDEWNDILRRVKEDDESGPFSCPECDEYAVRVGQRFENGEVVEHSVMCFHCEAEASTPA</sequence>
<gene>
    <name evidence="1" type="ORF">LG943_00670</name>
</gene>
<accession>A0A9X3SCK7</accession>
<organism evidence="1 2">
    <name type="scientific">Streptomonospora mangrovi</name>
    <dbReference type="NCBI Taxonomy" id="2883123"/>
    <lineage>
        <taxon>Bacteria</taxon>
        <taxon>Bacillati</taxon>
        <taxon>Actinomycetota</taxon>
        <taxon>Actinomycetes</taxon>
        <taxon>Streptosporangiales</taxon>
        <taxon>Nocardiopsidaceae</taxon>
        <taxon>Streptomonospora</taxon>
    </lineage>
</organism>
<dbReference type="EMBL" id="JAJAQC010000001">
    <property type="protein sequence ID" value="MDA0562857.1"/>
    <property type="molecule type" value="Genomic_DNA"/>
</dbReference>
<name>A0A9X3SCK7_9ACTN</name>
<dbReference type="AlphaFoldDB" id="A0A9X3SCK7"/>
<dbReference type="Proteomes" id="UP001140076">
    <property type="component" value="Unassembled WGS sequence"/>
</dbReference>
<dbReference type="RefSeq" id="WP_270070141.1">
    <property type="nucleotide sequence ID" value="NZ_JAJAQC010000001.1"/>
</dbReference>
<keyword evidence="2" id="KW-1185">Reference proteome</keyword>
<evidence type="ECO:0000313" key="2">
    <source>
        <dbReference type="Proteomes" id="UP001140076"/>
    </source>
</evidence>